<evidence type="ECO:0000313" key="4">
    <source>
        <dbReference type="RefSeq" id="XP_027341992.1"/>
    </source>
</evidence>
<dbReference type="PANTHER" id="PTHR46929:SF29">
    <property type="entry name" value="MYB_SANT-LIKE DOMAIN-CONTAINING PROTEIN"/>
    <property type="match status" value="1"/>
</dbReference>
<evidence type="ECO:0000256" key="1">
    <source>
        <dbReference type="SAM" id="MobiDB-lite"/>
    </source>
</evidence>
<feature type="domain" description="Myb/SANT-like" evidence="2">
    <location>
        <begin position="241"/>
        <end position="335"/>
    </location>
</feature>
<accession>A0A8B8KDX3</accession>
<feature type="domain" description="Myb/SANT-like" evidence="2">
    <location>
        <begin position="446"/>
        <end position="542"/>
    </location>
</feature>
<dbReference type="Proteomes" id="UP000694853">
    <property type="component" value="Unplaced"/>
</dbReference>
<dbReference type="Pfam" id="PF12776">
    <property type="entry name" value="Myb_DNA-bind_3"/>
    <property type="match status" value="4"/>
</dbReference>
<dbReference type="OrthoDB" id="1937145at2759"/>
<evidence type="ECO:0000259" key="2">
    <source>
        <dbReference type="Pfam" id="PF12776"/>
    </source>
</evidence>
<gene>
    <name evidence="4" type="primary">LOC113854889</name>
</gene>
<reference evidence="4" key="2">
    <citation type="submission" date="2025-08" db="UniProtKB">
        <authorList>
            <consortium name="RefSeq"/>
        </authorList>
    </citation>
    <scope>IDENTIFICATION</scope>
    <source>
        <tissue evidence="4">Young leaves</tissue>
    </source>
</reference>
<dbReference type="PANTHER" id="PTHR46929">
    <property type="entry name" value="EXPRESSED PROTEIN"/>
    <property type="match status" value="1"/>
</dbReference>
<organism evidence="3 4">
    <name type="scientific">Abrus precatorius</name>
    <name type="common">Indian licorice</name>
    <name type="synonym">Glycine abrus</name>
    <dbReference type="NCBI Taxonomy" id="3816"/>
    <lineage>
        <taxon>Eukaryota</taxon>
        <taxon>Viridiplantae</taxon>
        <taxon>Streptophyta</taxon>
        <taxon>Embryophyta</taxon>
        <taxon>Tracheophyta</taxon>
        <taxon>Spermatophyta</taxon>
        <taxon>Magnoliopsida</taxon>
        <taxon>eudicotyledons</taxon>
        <taxon>Gunneridae</taxon>
        <taxon>Pentapetalae</taxon>
        <taxon>rosids</taxon>
        <taxon>fabids</taxon>
        <taxon>Fabales</taxon>
        <taxon>Fabaceae</taxon>
        <taxon>Papilionoideae</taxon>
        <taxon>50 kb inversion clade</taxon>
        <taxon>NPAAA clade</taxon>
        <taxon>indigoferoid/millettioid clade</taxon>
        <taxon>Abreae</taxon>
        <taxon>Abrus</taxon>
    </lineage>
</organism>
<reference evidence="3" key="1">
    <citation type="journal article" date="2019" name="Toxins">
        <title>Detection of Abrin-Like and Prepropulchellin-Like Toxin Genes and Transcripts Using Whole Genome Sequencing and Full-Length Transcript Sequencing of Abrus precatorius.</title>
        <authorList>
            <person name="Hovde B.T."/>
            <person name="Daligault H.E."/>
            <person name="Hanschen E.R."/>
            <person name="Kunde Y.A."/>
            <person name="Johnson M.B."/>
            <person name="Starkenburg S.R."/>
            <person name="Johnson S.L."/>
        </authorList>
    </citation>
    <scope>NUCLEOTIDE SEQUENCE [LARGE SCALE GENOMIC DNA]</scope>
</reference>
<dbReference type="AlphaFoldDB" id="A0A8B8KDX3"/>
<sequence length="896" mass="103261">MAGNFDLGECSLPCKIKEEPQLQRGLMAGMQITYQQVVLKSNQNPNFARVEGQPGLHQKVYQTRSSNAKEKVKYMVWTTEMDKCLTEVLAEQVKKGNIVDNILKPAAFSGALKTLNGKYGMCVTKGHIKNRLKTWRKQFGVLKELLTHRGFMWNETKKMVVADNSVWSDYIKTHPDARVFQGKSIENYDQLCTILGSDQVVASFSDNVAEIDVNFATDKEDPDLAIVSGIQSDGNQTKNLRWTVEMDNWLGKVLVDQVRKGLKVDKVLQREAYDTAVSSINAKFDFHLTKYNIKNRLKTWKKQYELLKELLSHTGFEWDETKKMVIGNDSAWNDYIRETFSCSTFDILQDANQCISMSFIGSVEKLTYYTNSKRDVGSTNCETHPDVRTFRGRVFENYDQFCTIFGHFNEPLHCNESEPCDEPVEALSVCPANYDINVKDQGRHIRWTSDMDDCLSAILVQQIERGNRSKFDYKLKPAAFEAAVLGISEKFQLDLMKEHIKNRLKTWKKQYDILKELLNQSDFEWDEKRKMVIANDTVWNEYIVKNPDARLLKGRVIRNYDELCIIIGHRDPPGSSMNGARANMGMTTDDDDMEAQETNYHRTSSAKDKGKHVTWTDEMDCCLTELLFNQVMLGNKLEKNFKTSAYIAAVTFLNEKFGLNLTKENIVSRLKKWKKQYGLLQEMLSHGRFEWDEEHKMVVATDSEWDEYIKKHPDARHLRDRHIENYHELGMIVGNGQGSGNWSENFERFDVNTAPTPNYEEHAETPAQLLANEEMSHGNASDEVQGLSEQTRAKPSSSHSKQPSKRRRTSDVMLEMMNVMAADISRIADALSESNKKVCLEEVVEKVQNMPDFDDDLIIEGCEYLCFDEKRALMFLKLNERLRKKWLLKRLRDQGS</sequence>
<name>A0A8B8KDX3_ABRPR</name>
<evidence type="ECO:0000313" key="3">
    <source>
        <dbReference type="Proteomes" id="UP000694853"/>
    </source>
</evidence>
<dbReference type="GeneID" id="113854889"/>
<keyword evidence="3" id="KW-1185">Reference proteome</keyword>
<dbReference type="KEGG" id="aprc:113854889"/>
<feature type="domain" description="Myb/SANT-like" evidence="2">
    <location>
        <begin position="77"/>
        <end position="170"/>
    </location>
</feature>
<proteinExistence type="predicted"/>
<feature type="domain" description="Myb/SANT-like" evidence="2">
    <location>
        <begin position="614"/>
        <end position="708"/>
    </location>
</feature>
<protein>
    <submittedName>
        <fullName evidence="4">Uncharacterized protein LOC113854889 isoform X1</fullName>
    </submittedName>
</protein>
<dbReference type="RefSeq" id="XP_027341992.1">
    <property type="nucleotide sequence ID" value="XM_027486191.1"/>
</dbReference>
<feature type="region of interest" description="Disordered" evidence="1">
    <location>
        <begin position="775"/>
        <end position="810"/>
    </location>
</feature>
<dbReference type="InterPro" id="IPR024752">
    <property type="entry name" value="Myb/SANT-like_dom"/>
</dbReference>